<sequence length="396" mass="42699">MALSMSILASSYNIAAISPQLGIIRQLFRPGPVYMDLLATSVLIGAMVAAVVGGPMADRFGRLRILLFDLLTFILGGVIGALSWNMWALLASRVVVGLGVGLDYVVVFVYASEIFRRGSAPSRMMLIMFFANFGIIIAYFSGFLFDMVGAGLSWRLELASGVVVAAIPIWLRARLPESYAWLQAEHRPVRDVVRRVMEMGRGLFKVYSIPWFLYQIGDQGLAVYMPYLLSSDLHVTFTDGAGYSVIVKAFTIPASFAAIVLVRRLGMLRLQFIGFIARGASLLMLSIFILASLHMDLAFVILLALAFFFGAMGPDKTTVIRPTGWSDTQTRGAFQGISEASGRLGGILGVLAFAVAPDVLPGSGFLLISFTCLAGGVVTVLIGRAKASSLASVDPR</sequence>
<evidence type="ECO:0000259" key="6">
    <source>
        <dbReference type="PROSITE" id="PS50850"/>
    </source>
</evidence>
<feature type="transmembrane region" description="Helical" evidence="5">
    <location>
        <begin position="364"/>
        <end position="382"/>
    </location>
</feature>
<gene>
    <name evidence="7" type="ORF">GCM10007108_06590</name>
</gene>
<feature type="transmembrane region" description="Helical" evidence="5">
    <location>
        <begin position="31"/>
        <end position="53"/>
    </location>
</feature>
<keyword evidence="2 5" id="KW-0812">Transmembrane</keyword>
<evidence type="ECO:0000256" key="3">
    <source>
        <dbReference type="ARBA" id="ARBA00022989"/>
    </source>
</evidence>
<evidence type="ECO:0000256" key="4">
    <source>
        <dbReference type="ARBA" id="ARBA00023136"/>
    </source>
</evidence>
<dbReference type="InterPro" id="IPR036259">
    <property type="entry name" value="MFS_trans_sf"/>
</dbReference>
<name>A0AA37F956_9ARCH</name>
<evidence type="ECO:0000313" key="7">
    <source>
        <dbReference type="EMBL" id="GGM71193.1"/>
    </source>
</evidence>
<dbReference type="Pfam" id="PF00083">
    <property type="entry name" value="Sugar_tr"/>
    <property type="match status" value="2"/>
</dbReference>
<feature type="transmembrane region" description="Helical" evidence="5">
    <location>
        <begin position="90"/>
        <end position="112"/>
    </location>
</feature>
<dbReference type="InterPro" id="IPR020846">
    <property type="entry name" value="MFS_dom"/>
</dbReference>
<evidence type="ECO:0000256" key="2">
    <source>
        <dbReference type="ARBA" id="ARBA00022692"/>
    </source>
</evidence>
<comment type="caution">
    <text evidence="7">The sequence shown here is derived from an EMBL/GenBank/DDBJ whole genome shotgun (WGS) entry which is preliminary data.</text>
</comment>
<accession>A0AA37F956</accession>
<evidence type="ECO:0000256" key="5">
    <source>
        <dbReference type="SAM" id="Phobius"/>
    </source>
</evidence>
<evidence type="ECO:0000313" key="8">
    <source>
        <dbReference type="Proteomes" id="UP000632195"/>
    </source>
</evidence>
<dbReference type="PROSITE" id="PS50850">
    <property type="entry name" value="MFS"/>
    <property type="match status" value="1"/>
</dbReference>
<reference evidence="7" key="2">
    <citation type="submission" date="2022-09" db="EMBL/GenBank/DDBJ databases">
        <authorList>
            <person name="Sun Q."/>
            <person name="Ohkuma M."/>
        </authorList>
    </citation>
    <scope>NUCLEOTIDE SEQUENCE</scope>
    <source>
        <strain evidence="7">JCM 13583</strain>
    </source>
</reference>
<dbReference type="InterPro" id="IPR005828">
    <property type="entry name" value="MFS_sugar_transport-like"/>
</dbReference>
<keyword evidence="3 5" id="KW-1133">Transmembrane helix</keyword>
<comment type="subcellular location">
    <subcellularLocation>
        <location evidence="1">Membrane</location>
        <topology evidence="1">Multi-pass membrane protein</topology>
    </subcellularLocation>
</comment>
<organism evidence="7 8">
    <name type="scientific">Thermogymnomonas acidicola</name>
    <dbReference type="NCBI Taxonomy" id="399579"/>
    <lineage>
        <taxon>Archaea</taxon>
        <taxon>Methanobacteriati</taxon>
        <taxon>Thermoplasmatota</taxon>
        <taxon>Thermoplasmata</taxon>
        <taxon>Thermoplasmatales</taxon>
        <taxon>Thermogymnomonas</taxon>
    </lineage>
</organism>
<feature type="transmembrane region" description="Helical" evidence="5">
    <location>
        <begin position="282"/>
        <end position="309"/>
    </location>
</feature>
<dbReference type="Gene3D" id="1.20.1250.20">
    <property type="entry name" value="MFS general substrate transporter like domains"/>
    <property type="match status" value="2"/>
</dbReference>
<feature type="transmembrane region" description="Helical" evidence="5">
    <location>
        <begin position="124"/>
        <end position="145"/>
    </location>
</feature>
<feature type="transmembrane region" description="Helical" evidence="5">
    <location>
        <begin position="65"/>
        <end position="84"/>
    </location>
</feature>
<dbReference type="GO" id="GO:0046943">
    <property type="term" value="F:carboxylic acid transmembrane transporter activity"/>
    <property type="evidence" value="ECO:0007669"/>
    <property type="project" value="TreeGrafter"/>
</dbReference>
<keyword evidence="8" id="KW-1185">Reference proteome</keyword>
<dbReference type="EMBL" id="BMNY01000001">
    <property type="protein sequence ID" value="GGM71193.1"/>
    <property type="molecule type" value="Genomic_DNA"/>
</dbReference>
<dbReference type="SUPFAM" id="SSF103473">
    <property type="entry name" value="MFS general substrate transporter"/>
    <property type="match status" value="1"/>
</dbReference>
<evidence type="ECO:0000256" key="1">
    <source>
        <dbReference type="ARBA" id="ARBA00004141"/>
    </source>
</evidence>
<feature type="transmembrane region" description="Helical" evidence="5">
    <location>
        <begin position="204"/>
        <end position="229"/>
    </location>
</feature>
<dbReference type="PANTHER" id="PTHR23508">
    <property type="entry name" value="CARBOXYLIC ACID TRANSPORTER PROTEIN HOMOLOG"/>
    <property type="match status" value="1"/>
</dbReference>
<feature type="transmembrane region" description="Helical" evidence="5">
    <location>
        <begin position="241"/>
        <end position="262"/>
    </location>
</feature>
<dbReference type="AlphaFoldDB" id="A0AA37F956"/>
<feature type="domain" description="Major facilitator superfamily (MFS) profile" evidence="6">
    <location>
        <begin position="1"/>
        <end position="387"/>
    </location>
</feature>
<protein>
    <submittedName>
        <fullName evidence="7">MFS transporter</fullName>
    </submittedName>
</protein>
<dbReference type="PANTHER" id="PTHR23508:SF10">
    <property type="entry name" value="CARBOXYLIC ACID TRANSPORTER PROTEIN HOMOLOG"/>
    <property type="match status" value="1"/>
</dbReference>
<dbReference type="GO" id="GO:0005886">
    <property type="term" value="C:plasma membrane"/>
    <property type="evidence" value="ECO:0007669"/>
    <property type="project" value="TreeGrafter"/>
</dbReference>
<proteinExistence type="predicted"/>
<dbReference type="Proteomes" id="UP000632195">
    <property type="component" value="Unassembled WGS sequence"/>
</dbReference>
<reference evidence="7" key="1">
    <citation type="journal article" date="2014" name="Int. J. Syst. Evol. Microbiol.">
        <title>Complete genome sequence of Corynebacterium casei LMG S-19264T (=DSM 44701T), isolated from a smear-ripened cheese.</title>
        <authorList>
            <consortium name="US DOE Joint Genome Institute (JGI-PGF)"/>
            <person name="Walter F."/>
            <person name="Albersmeier A."/>
            <person name="Kalinowski J."/>
            <person name="Ruckert C."/>
        </authorList>
    </citation>
    <scope>NUCLEOTIDE SEQUENCE</scope>
    <source>
        <strain evidence="7">JCM 13583</strain>
    </source>
</reference>
<keyword evidence="4 5" id="KW-0472">Membrane</keyword>